<keyword evidence="8" id="KW-1185">Reference proteome</keyword>
<evidence type="ECO:0000256" key="3">
    <source>
        <dbReference type="ARBA" id="ARBA00022989"/>
    </source>
</evidence>
<evidence type="ECO:0000256" key="4">
    <source>
        <dbReference type="ARBA" id="ARBA00023136"/>
    </source>
</evidence>
<evidence type="ECO:0000313" key="7">
    <source>
        <dbReference type="EMBL" id="KAL2048369.1"/>
    </source>
</evidence>
<comment type="subcellular location">
    <subcellularLocation>
        <location evidence="1">Membrane</location>
    </subcellularLocation>
</comment>
<accession>A0ABR4AS73</accession>
<evidence type="ECO:0000256" key="1">
    <source>
        <dbReference type="ARBA" id="ARBA00004370"/>
    </source>
</evidence>
<evidence type="ECO:0000259" key="6">
    <source>
        <dbReference type="Pfam" id="PF04116"/>
    </source>
</evidence>
<reference evidence="7 8" key="1">
    <citation type="submission" date="2024-09" db="EMBL/GenBank/DDBJ databases">
        <title>Rethinking Asexuality: The Enigmatic Case of Functional Sexual Genes in Lepraria (Stereocaulaceae).</title>
        <authorList>
            <person name="Doellman M."/>
            <person name="Sun Y."/>
            <person name="Barcenas-Pena A."/>
            <person name="Lumbsch H.T."/>
            <person name="Grewe F."/>
        </authorList>
    </citation>
    <scope>NUCLEOTIDE SEQUENCE [LARGE SCALE GENOMIC DNA]</scope>
    <source>
        <strain evidence="7 8">Mercado 3170</strain>
    </source>
</reference>
<dbReference type="InterPro" id="IPR006694">
    <property type="entry name" value="Fatty_acid_hydroxylase"/>
</dbReference>
<feature type="domain" description="Fatty acid hydroxylase" evidence="6">
    <location>
        <begin position="182"/>
        <end position="309"/>
    </location>
</feature>
<feature type="transmembrane region" description="Helical" evidence="5">
    <location>
        <begin position="6"/>
        <end position="26"/>
    </location>
</feature>
<keyword evidence="2 5" id="KW-0812">Transmembrane</keyword>
<keyword evidence="3 5" id="KW-1133">Transmembrane helix</keyword>
<dbReference type="EMBL" id="JBEFKJ010000001">
    <property type="protein sequence ID" value="KAL2048369.1"/>
    <property type="molecule type" value="Genomic_DNA"/>
</dbReference>
<evidence type="ECO:0000256" key="5">
    <source>
        <dbReference type="SAM" id="Phobius"/>
    </source>
</evidence>
<protein>
    <recommendedName>
        <fullName evidence="6">Fatty acid hydroxylase domain-containing protein</fullName>
    </recommendedName>
</protein>
<organism evidence="7 8">
    <name type="scientific">Stereocaulon virgatum</name>
    <dbReference type="NCBI Taxonomy" id="373712"/>
    <lineage>
        <taxon>Eukaryota</taxon>
        <taxon>Fungi</taxon>
        <taxon>Dikarya</taxon>
        <taxon>Ascomycota</taxon>
        <taxon>Pezizomycotina</taxon>
        <taxon>Lecanoromycetes</taxon>
        <taxon>OSLEUM clade</taxon>
        <taxon>Lecanoromycetidae</taxon>
        <taxon>Lecanorales</taxon>
        <taxon>Lecanorineae</taxon>
        <taxon>Stereocaulaceae</taxon>
        <taxon>Stereocaulon</taxon>
    </lineage>
</organism>
<comment type="caution">
    <text evidence="7">The sequence shown here is derived from an EMBL/GenBank/DDBJ whole genome shotgun (WGS) entry which is preliminary data.</text>
</comment>
<gene>
    <name evidence="7" type="ORF">N7G274_000280</name>
</gene>
<proteinExistence type="predicted"/>
<evidence type="ECO:0000256" key="2">
    <source>
        <dbReference type="ARBA" id="ARBA00022692"/>
    </source>
</evidence>
<dbReference type="Proteomes" id="UP001590950">
    <property type="component" value="Unassembled WGS sequence"/>
</dbReference>
<name>A0ABR4AS73_9LECA</name>
<keyword evidence="4 5" id="KW-0472">Membrane</keyword>
<evidence type="ECO:0000313" key="8">
    <source>
        <dbReference type="Proteomes" id="UP001590950"/>
    </source>
</evidence>
<dbReference type="Pfam" id="PF04116">
    <property type="entry name" value="FA_hydroxylase"/>
    <property type="match status" value="1"/>
</dbReference>
<sequence>MASPVLLPRLILGLILGSALVFPAFYQPALERLYEYLLISSIYRASTFETFWTVIWYAIIEPLYTAKFAHNPQLRLAVKKDGDITKPRPKMTRPTHRIKEGLTYIAPLLLLDLTMIKKFGGVPIYDLALSGNYDPSNVSMHGNFLAPSLHRFTFDSPLQTARALPPTPPTSRQLVLQLTSSIVIYDTVFFLFHLALHKLPLLNRIHSMHHRHGEINPQITNQLDIFERLALVMLANFSLNIIGSHVLTRTLFVPLFVWLLVDIHSGLDQEWGYDKLLPTGWAAGSKRHSHHHQHGTKYYEPFFNWWDDTLEWYMAKTAAKR</sequence>
<dbReference type="InterPro" id="IPR050307">
    <property type="entry name" value="Sterol_Desaturase_Related"/>
</dbReference>
<dbReference type="PANTHER" id="PTHR11863">
    <property type="entry name" value="STEROL DESATURASE"/>
    <property type="match status" value="1"/>
</dbReference>